<dbReference type="EMBL" id="QGMJ01000104">
    <property type="protein sequence ID" value="TVY42251.1"/>
    <property type="molecule type" value="Genomic_DNA"/>
</dbReference>
<evidence type="ECO:0000313" key="4">
    <source>
        <dbReference type="EMBL" id="TVY42251.1"/>
    </source>
</evidence>
<dbReference type="GO" id="GO:0005634">
    <property type="term" value="C:nucleus"/>
    <property type="evidence" value="ECO:0007669"/>
    <property type="project" value="UniProtKB-SubCell"/>
</dbReference>
<sequence length="550" mass="61625">MTHRRACHRVLHAPSLDEHVPKRPNTFFGMTTILGFTESLVERRPDEVVFVDENLDEEHHYHSDNTDDGGSSSHDEDLAFEVGGFTPTCSQPRSQVEAIAVPNISTPLNISAAHHEFNEGIFSGPAQSSHSSISEHTLPRLHLLDHFEQSPASATSGRSYHVNLDRPTDVPWSETFSSDLGLTRNGSIVQAISCLFPLPDDGALLLRYFVTDLCSWFDYCDKKRHFLTVAVPAAATDSTLLDAILAVSAKHLSLNGKFDRYASDKYQRRCLEKLIPALNDQKSLLDENLFAATIILRLLDEMTEPIGTNQGHILGTHFLVRARQEPASESSLREACLVVGLRQDIFISFTTQRPLRPLAGYCHIDRTFSAADDWTWAHRIIAHTADILNYCYGNKPRGVEAWKALNSYVDNWESLKPASFTPIKDVMAEPNKVAGNQYLGICRILLLSYNPQIPQLGIERKTADREQGLLTWLKENIKDQVRFICGIAISNRQFLPAMFTAGMAIAMCGERFTDPIEQHSLLDILIEAEGHVAWPSLKFQGTMKSYWGIL</sequence>
<comment type="subcellular location">
    <subcellularLocation>
        <location evidence="1">Nucleus</location>
    </subcellularLocation>
</comment>
<dbReference type="PANTHER" id="PTHR37534">
    <property type="entry name" value="TRANSCRIPTIONAL ACTIVATOR PROTEIN UGA3"/>
    <property type="match status" value="1"/>
</dbReference>
<proteinExistence type="predicted"/>
<dbReference type="GO" id="GO:0000976">
    <property type="term" value="F:transcription cis-regulatory region binding"/>
    <property type="evidence" value="ECO:0007669"/>
    <property type="project" value="TreeGrafter"/>
</dbReference>
<organism evidence="4 5">
    <name type="scientific">Lachnellula subtilissima</name>
    <dbReference type="NCBI Taxonomy" id="602034"/>
    <lineage>
        <taxon>Eukaryota</taxon>
        <taxon>Fungi</taxon>
        <taxon>Dikarya</taxon>
        <taxon>Ascomycota</taxon>
        <taxon>Pezizomycotina</taxon>
        <taxon>Leotiomycetes</taxon>
        <taxon>Helotiales</taxon>
        <taxon>Lachnaceae</taxon>
        <taxon>Lachnellula</taxon>
    </lineage>
</organism>
<evidence type="ECO:0000256" key="3">
    <source>
        <dbReference type="SAM" id="MobiDB-lite"/>
    </source>
</evidence>
<name>A0A8H8UCE2_9HELO</name>
<accession>A0A8H8UCE2</accession>
<dbReference type="Pfam" id="PF11951">
    <property type="entry name" value="Fungal_trans_2"/>
    <property type="match status" value="1"/>
</dbReference>
<dbReference type="GO" id="GO:0003700">
    <property type="term" value="F:DNA-binding transcription factor activity"/>
    <property type="evidence" value="ECO:0007669"/>
    <property type="project" value="TreeGrafter"/>
</dbReference>
<dbReference type="GO" id="GO:0045944">
    <property type="term" value="P:positive regulation of transcription by RNA polymerase II"/>
    <property type="evidence" value="ECO:0007669"/>
    <property type="project" value="TreeGrafter"/>
</dbReference>
<dbReference type="OrthoDB" id="4525710at2759"/>
<reference evidence="4 5" key="1">
    <citation type="submission" date="2018-05" db="EMBL/GenBank/DDBJ databases">
        <title>Genome sequencing and assembly of the regulated plant pathogen Lachnellula willkommii and related sister species for the development of diagnostic species identification markers.</title>
        <authorList>
            <person name="Giroux E."/>
            <person name="Bilodeau G."/>
        </authorList>
    </citation>
    <scope>NUCLEOTIDE SEQUENCE [LARGE SCALE GENOMIC DNA]</scope>
    <source>
        <strain evidence="4 5">CBS 197.66</strain>
    </source>
</reference>
<dbReference type="InterPro" id="IPR021858">
    <property type="entry name" value="Fun_TF"/>
</dbReference>
<evidence type="ECO:0000256" key="2">
    <source>
        <dbReference type="ARBA" id="ARBA00023242"/>
    </source>
</evidence>
<dbReference type="PANTHER" id="PTHR37534:SF2">
    <property type="entry name" value="N-ACETYLTRANSFERASE DOMAIN-CONTAINING PROTEIN"/>
    <property type="match status" value="1"/>
</dbReference>
<evidence type="ECO:0008006" key="6">
    <source>
        <dbReference type="Google" id="ProtNLM"/>
    </source>
</evidence>
<gene>
    <name evidence="4" type="ORF">LSUB1_G004072</name>
</gene>
<evidence type="ECO:0000313" key="5">
    <source>
        <dbReference type="Proteomes" id="UP000462212"/>
    </source>
</evidence>
<keyword evidence="2" id="KW-0539">Nucleus</keyword>
<evidence type="ECO:0000256" key="1">
    <source>
        <dbReference type="ARBA" id="ARBA00004123"/>
    </source>
</evidence>
<dbReference type="Proteomes" id="UP000462212">
    <property type="component" value="Unassembled WGS sequence"/>
</dbReference>
<dbReference type="AlphaFoldDB" id="A0A8H8UCE2"/>
<comment type="caution">
    <text evidence="4">The sequence shown here is derived from an EMBL/GenBank/DDBJ whole genome shotgun (WGS) entry which is preliminary data.</text>
</comment>
<protein>
    <recommendedName>
        <fullName evidence="6">Arca-like protein</fullName>
    </recommendedName>
</protein>
<feature type="region of interest" description="Disordered" evidence="3">
    <location>
        <begin position="55"/>
        <end position="74"/>
    </location>
</feature>
<keyword evidence="5" id="KW-1185">Reference proteome</keyword>